<evidence type="ECO:0000313" key="3">
    <source>
        <dbReference type="EMBL" id="CAB5225857.1"/>
    </source>
</evidence>
<evidence type="ECO:0000313" key="2">
    <source>
        <dbReference type="EMBL" id="CAB4217045.1"/>
    </source>
</evidence>
<sequence length="198" mass="22116">MFEKQDVLQIQGIQQTLAELNKYDKVYRRQVTKDIKGAGAPIITTARELIGTTPPLSGMVRGKLIKGREVYWDNRTAKAGIKIKVGRRASKGGTVQFKDKFDAENNPRESHSVTFAARPYGLMVAQQLDAAGSIYDHAGIKTKNTNFVNNLNVQTGLQPRAIDPAVEKHRYTVQFAVKEIVNEVSKTLNKKLKTRYGN</sequence>
<proteinExistence type="predicted"/>
<dbReference type="EMBL" id="LR796929">
    <property type="protein sequence ID" value="CAB4175916.1"/>
    <property type="molecule type" value="Genomic_DNA"/>
</dbReference>
<organism evidence="1">
    <name type="scientific">uncultured Caudovirales phage</name>
    <dbReference type="NCBI Taxonomy" id="2100421"/>
    <lineage>
        <taxon>Viruses</taxon>
        <taxon>Duplodnaviria</taxon>
        <taxon>Heunggongvirae</taxon>
        <taxon>Uroviricota</taxon>
        <taxon>Caudoviricetes</taxon>
        <taxon>Peduoviridae</taxon>
        <taxon>Maltschvirus</taxon>
        <taxon>Maltschvirus maltsch</taxon>
    </lineage>
</organism>
<protein>
    <submittedName>
        <fullName evidence="1">Uncharacterized protein</fullName>
    </submittedName>
</protein>
<accession>A0A6J5Q0I8</accession>
<name>A0A6J5Q0I8_9CAUD</name>
<dbReference type="EMBL" id="LR797451">
    <property type="protein sequence ID" value="CAB4217045.1"/>
    <property type="molecule type" value="Genomic_DNA"/>
</dbReference>
<dbReference type="EMBL" id="LR798350">
    <property type="protein sequence ID" value="CAB5225857.1"/>
    <property type="molecule type" value="Genomic_DNA"/>
</dbReference>
<gene>
    <name evidence="2" type="ORF">UFOVP1503_5</name>
    <name evidence="3" type="ORF">UFOVP1505_21</name>
    <name evidence="1" type="ORF">UFOVP979_10</name>
</gene>
<reference evidence="1" key="1">
    <citation type="submission" date="2020-05" db="EMBL/GenBank/DDBJ databases">
        <authorList>
            <person name="Chiriac C."/>
            <person name="Salcher M."/>
            <person name="Ghai R."/>
            <person name="Kavagutti S V."/>
        </authorList>
    </citation>
    <scope>NUCLEOTIDE SEQUENCE</scope>
</reference>
<evidence type="ECO:0000313" key="1">
    <source>
        <dbReference type="EMBL" id="CAB4175916.1"/>
    </source>
</evidence>